<geneLocation type="plasmid" evidence="1">
    <name>pGH27_175</name>
</geneLocation>
<name>A0A6M6A709_KLEPN</name>
<evidence type="ECO:0000313" key="1">
    <source>
        <dbReference type="EMBL" id="QJX11304.1"/>
    </source>
</evidence>
<organism evidence="2">
    <name type="scientific">Klebsiella pneumoniae</name>
    <dbReference type="NCBI Taxonomy" id="573"/>
    <lineage>
        <taxon>Bacteria</taxon>
        <taxon>Pseudomonadati</taxon>
        <taxon>Pseudomonadota</taxon>
        <taxon>Gammaproteobacteria</taxon>
        <taxon>Enterobacterales</taxon>
        <taxon>Enterobacteriaceae</taxon>
        <taxon>Klebsiella/Raoultella group</taxon>
        <taxon>Klebsiella</taxon>
        <taxon>Klebsiella pneumoniae complex</taxon>
    </lineage>
</organism>
<geneLocation type="plasmid" evidence="2">
    <name>pGH27TC_fusion</name>
</geneLocation>
<protein>
    <submittedName>
        <fullName evidence="2">Uncharacterized protein</fullName>
    </submittedName>
</protein>
<proteinExistence type="predicted"/>
<dbReference type="EMBL" id="MN543571">
    <property type="protein sequence ID" value="QJX11304.1"/>
    <property type="molecule type" value="Genomic_DNA"/>
</dbReference>
<sequence length="37" mass="4074">MSLIDGFFKKVPNDIGENSDILALGTKTKIVLYTICD</sequence>
<reference evidence="2" key="1">
    <citation type="submission" date="2019-10" db="EMBL/GenBank/DDBJ databases">
        <title>Tracking microevolution events of conjugative virulence plasmid p15WZ-82_Vir during transmission.</title>
        <authorList>
            <person name="Yang X."/>
        </authorList>
    </citation>
    <scope>NUCLEOTIDE SEQUENCE</scope>
    <source>
        <strain evidence="1">GH27</strain>
        <strain evidence="2">GH27TC</strain>
        <plasmid evidence="1">pGH27_175</plasmid>
        <plasmid evidence="2">pGH27TC_fusion</plasmid>
    </source>
</reference>
<evidence type="ECO:0000313" key="2">
    <source>
        <dbReference type="EMBL" id="QJX13758.1"/>
    </source>
</evidence>
<dbReference type="AlphaFoldDB" id="A0A6M6A709"/>
<keyword evidence="2" id="KW-0614">Plasmid</keyword>
<accession>A0A6M6A709</accession>
<dbReference type="EMBL" id="MN543585">
    <property type="protein sequence ID" value="QJX13758.1"/>
    <property type="molecule type" value="Genomic_DNA"/>
</dbReference>